<accession>A0AAV6UPR2</accession>
<gene>
    <name evidence="2" type="ORF">JTE90_004237</name>
</gene>
<dbReference type="EMBL" id="JAFNEN010000308">
    <property type="protein sequence ID" value="KAG8186261.1"/>
    <property type="molecule type" value="Genomic_DNA"/>
</dbReference>
<evidence type="ECO:0000313" key="2">
    <source>
        <dbReference type="EMBL" id="KAG8186261.1"/>
    </source>
</evidence>
<name>A0AAV6UPR2_9ARAC</name>
<proteinExistence type="predicted"/>
<organism evidence="2 3">
    <name type="scientific">Oedothorax gibbosus</name>
    <dbReference type="NCBI Taxonomy" id="931172"/>
    <lineage>
        <taxon>Eukaryota</taxon>
        <taxon>Metazoa</taxon>
        <taxon>Ecdysozoa</taxon>
        <taxon>Arthropoda</taxon>
        <taxon>Chelicerata</taxon>
        <taxon>Arachnida</taxon>
        <taxon>Araneae</taxon>
        <taxon>Araneomorphae</taxon>
        <taxon>Entelegynae</taxon>
        <taxon>Araneoidea</taxon>
        <taxon>Linyphiidae</taxon>
        <taxon>Erigoninae</taxon>
        <taxon>Oedothorax</taxon>
    </lineage>
</organism>
<reference evidence="2 3" key="1">
    <citation type="journal article" date="2022" name="Nat. Ecol. Evol.">
        <title>A masculinizing supergene underlies an exaggerated male reproductive morph in a spider.</title>
        <authorList>
            <person name="Hendrickx F."/>
            <person name="De Corte Z."/>
            <person name="Sonet G."/>
            <person name="Van Belleghem S.M."/>
            <person name="Kostlbacher S."/>
            <person name="Vangestel C."/>
        </authorList>
    </citation>
    <scope>NUCLEOTIDE SEQUENCE [LARGE SCALE GENOMIC DNA]</scope>
    <source>
        <strain evidence="2">W744_W776</strain>
    </source>
</reference>
<sequence length="68" mass="7505">MAPKLMDCGHAPSPTFVEEDNSTKGPQSKADQMASREQVWPTVPQEEGLIRLPNALTHRARALCYALI</sequence>
<evidence type="ECO:0000256" key="1">
    <source>
        <dbReference type="SAM" id="MobiDB-lite"/>
    </source>
</evidence>
<feature type="region of interest" description="Disordered" evidence="1">
    <location>
        <begin position="1"/>
        <end position="38"/>
    </location>
</feature>
<comment type="caution">
    <text evidence="2">The sequence shown here is derived from an EMBL/GenBank/DDBJ whole genome shotgun (WGS) entry which is preliminary data.</text>
</comment>
<dbReference type="AlphaFoldDB" id="A0AAV6UPR2"/>
<keyword evidence="3" id="KW-1185">Reference proteome</keyword>
<dbReference type="Proteomes" id="UP000827092">
    <property type="component" value="Unassembled WGS sequence"/>
</dbReference>
<evidence type="ECO:0000313" key="3">
    <source>
        <dbReference type="Proteomes" id="UP000827092"/>
    </source>
</evidence>
<protein>
    <submittedName>
        <fullName evidence="2">Uncharacterized protein</fullName>
    </submittedName>
</protein>